<proteinExistence type="inferred from homology"/>
<evidence type="ECO:0000256" key="4">
    <source>
        <dbReference type="ARBA" id="ARBA00035255"/>
    </source>
</evidence>
<dbReference type="AlphaFoldDB" id="A0A023B9H6"/>
<comment type="similarity">
    <text evidence="1 7">Belongs to the universal ribosomal protein uS5 family.</text>
</comment>
<dbReference type="PANTHER" id="PTHR13718:SF4">
    <property type="entry name" value="40S RIBOSOMAL PROTEIN S2"/>
    <property type="match status" value="1"/>
</dbReference>
<gene>
    <name evidence="10" type="ORF">GNI_050400</name>
</gene>
<dbReference type="VEuPathDB" id="CryptoDB:GNI_050400"/>
<dbReference type="InterPro" id="IPR005711">
    <property type="entry name" value="Ribosomal_uS5_euk/arc"/>
</dbReference>
<dbReference type="EMBL" id="AFNH02000386">
    <property type="protein sequence ID" value="EZG72881.1"/>
    <property type="molecule type" value="Genomic_DNA"/>
</dbReference>
<feature type="compositionally biased region" description="Gly residues" evidence="8">
    <location>
        <begin position="26"/>
        <end position="42"/>
    </location>
</feature>
<evidence type="ECO:0000256" key="2">
    <source>
        <dbReference type="ARBA" id="ARBA00022980"/>
    </source>
</evidence>
<dbReference type="SUPFAM" id="SSF54768">
    <property type="entry name" value="dsRNA-binding domain-like"/>
    <property type="match status" value="1"/>
</dbReference>
<dbReference type="Gene3D" id="3.30.230.10">
    <property type="match status" value="1"/>
</dbReference>
<dbReference type="Gene3D" id="3.30.160.20">
    <property type="match status" value="1"/>
</dbReference>
<evidence type="ECO:0000256" key="6">
    <source>
        <dbReference type="PROSITE-ProRule" id="PRU00268"/>
    </source>
</evidence>
<accession>A0A023B9H6</accession>
<dbReference type="InterPro" id="IPR005324">
    <property type="entry name" value="Ribosomal_uS5_C"/>
</dbReference>
<dbReference type="PANTHER" id="PTHR13718">
    <property type="entry name" value="RIBOSOMAL S SUBUNIT"/>
    <property type="match status" value="1"/>
</dbReference>
<reference evidence="10" key="1">
    <citation type="submission" date="2013-12" db="EMBL/GenBank/DDBJ databases">
        <authorList>
            <person name="Omoto C.K."/>
            <person name="Sibley D."/>
            <person name="Venepally P."/>
            <person name="Hadjithomas M."/>
            <person name="Karamycheva S."/>
            <person name="Brunk B."/>
            <person name="Roos D."/>
            <person name="Caler E."/>
            <person name="Lorenzi H."/>
        </authorList>
    </citation>
    <scope>NUCLEOTIDE SEQUENCE</scope>
</reference>
<evidence type="ECO:0000256" key="8">
    <source>
        <dbReference type="SAM" id="MobiDB-lite"/>
    </source>
</evidence>
<dbReference type="PROSITE" id="PS00585">
    <property type="entry name" value="RIBOSOMAL_S5"/>
    <property type="match status" value="1"/>
</dbReference>
<name>A0A023B9H6_GRENI</name>
<dbReference type="OMA" id="DKEWTPV"/>
<keyword evidence="11" id="KW-1185">Reference proteome</keyword>
<comment type="caution">
    <text evidence="10">The sequence shown here is derived from an EMBL/GenBank/DDBJ whole genome shotgun (WGS) entry which is preliminary data.</text>
</comment>
<dbReference type="InterPro" id="IPR020568">
    <property type="entry name" value="Ribosomal_Su5_D2-typ_SF"/>
</dbReference>
<feature type="compositionally biased region" description="Low complexity" evidence="8">
    <location>
        <begin position="1"/>
        <end position="25"/>
    </location>
</feature>
<dbReference type="PROSITE" id="PS50881">
    <property type="entry name" value="S5_DSRBD"/>
    <property type="match status" value="1"/>
</dbReference>
<feature type="region of interest" description="Disordered" evidence="8">
    <location>
        <begin position="1"/>
        <end position="58"/>
    </location>
</feature>
<evidence type="ECO:0000313" key="10">
    <source>
        <dbReference type="EMBL" id="EZG72881.1"/>
    </source>
</evidence>
<evidence type="ECO:0000256" key="7">
    <source>
        <dbReference type="RuleBase" id="RU003823"/>
    </source>
</evidence>
<dbReference type="GO" id="GO:0006412">
    <property type="term" value="P:translation"/>
    <property type="evidence" value="ECO:0007669"/>
    <property type="project" value="InterPro"/>
</dbReference>
<dbReference type="Pfam" id="PF03719">
    <property type="entry name" value="Ribosomal_S5_C"/>
    <property type="match status" value="1"/>
</dbReference>
<dbReference type="FunFam" id="3.30.160.20:FF:000002">
    <property type="entry name" value="40S ribosomal protein S2"/>
    <property type="match status" value="1"/>
</dbReference>
<dbReference type="OrthoDB" id="10253125at2759"/>
<evidence type="ECO:0000313" key="11">
    <source>
        <dbReference type="Proteomes" id="UP000019763"/>
    </source>
</evidence>
<dbReference type="FunFam" id="3.30.230.10:FF:000004">
    <property type="entry name" value="40S ribosomal protein S2"/>
    <property type="match status" value="1"/>
</dbReference>
<dbReference type="InterPro" id="IPR018192">
    <property type="entry name" value="Ribosomal_uS5_N_CS"/>
</dbReference>
<keyword evidence="3 6" id="KW-0687">Ribonucleoprotein</keyword>
<sequence>MPANEPTPTTAPATEQQQQPQQRGGYQSGFGGAAGGMGGGPRGPRPNPRRQEGREEWTPVTNLGRLVKSGSISTLDDIFLYSFAIKEAQIVDYFYARSGPGAVEDKSGKPVLHDEVMGIKPVQKQSASGQRTRFKAFVIVGDNNGHIGYGTKCAKEVATAIRGAIICAKLAIVPVRRGYWGSNIGAPHTVPLKVSGKCASVLGRLIPAPRGTGIVGSPIAKKVLHFAGVADCFTCSSGHTRTSGNFVCAYYRALSKTYGVLTPNLWAISGNTAKSPLDVYAKALDKANKTVAVAAEEPAEE</sequence>
<evidence type="ECO:0000256" key="3">
    <source>
        <dbReference type="ARBA" id="ARBA00023274"/>
    </source>
</evidence>
<dbReference type="Proteomes" id="UP000019763">
    <property type="component" value="Unassembled WGS sequence"/>
</dbReference>
<dbReference type="NCBIfam" id="TIGR01020">
    <property type="entry name" value="uS5_euk_arch"/>
    <property type="match status" value="1"/>
</dbReference>
<evidence type="ECO:0000259" key="9">
    <source>
        <dbReference type="PROSITE" id="PS50881"/>
    </source>
</evidence>
<dbReference type="InterPro" id="IPR013810">
    <property type="entry name" value="Ribosomal_uS5_N"/>
</dbReference>
<dbReference type="GeneID" id="22911862"/>
<dbReference type="InterPro" id="IPR000851">
    <property type="entry name" value="Ribosomal_uS5"/>
</dbReference>
<protein>
    <recommendedName>
        <fullName evidence="4">Small ribosomal subunit protein uS5</fullName>
    </recommendedName>
    <alternativeName>
        <fullName evidence="5">40S ribosomal protein S2</fullName>
    </alternativeName>
</protein>
<dbReference type="InterPro" id="IPR014721">
    <property type="entry name" value="Ribsml_uS5_D2-typ_fold_subgr"/>
</dbReference>
<dbReference type="GO" id="GO:0003735">
    <property type="term" value="F:structural constituent of ribosome"/>
    <property type="evidence" value="ECO:0007669"/>
    <property type="project" value="UniProtKB-UniRule"/>
</dbReference>
<dbReference type="RefSeq" id="XP_011129740.1">
    <property type="nucleotide sequence ID" value="XM_011131438.1"/>
</dbReference>
<dbReference type="Pfam" id="PF00333">
    <property type="entry name" value="Ribosomal_S5"/>
    <property type="match status" value="1"/>
</dbReference>
<feature type="domain" description="S5 DRBM" evidence="9">
    <location>
        <begin position="112"/>
        <end position="175"/>
    </location>
</feature>
<organism evidence="10 11">
    <name type="scientific">Gregarina niphandrodes</name>
    <name type="common">Septate eugregarine</name>
    <dbReference type="NCBI Taxonomy" id="110365"/>
    <lineage>
        <taxon>Eukaryota</taxon>
        <taxon>Sar</taxon>
        <taxon>Alveolata</taxon>
        <taxon>Apicomplexa</taxon>
        <taxon>Conoidasida</taxon>
        <taxon>Gregarinasina</taxon>
        <taxon>Eugregarinorida</taxon>
        <taxon>Gregarinidae</taxon>
        <taxon>Gregarina</taxon>
    </lineage>
</organism>
<dbReference type="GO" id="GO:0022627">
    <property type="term" value="C:cytosolic small ribosomal subunit"/>
    <property type="evidence" value="ECO:0007669"/>
    <property type="project" value="TreeGrafter"/>
</dbReference>
<keyword evidence="2 6" id="KW-0689">Ribosomal protein</keyword>
<dbReference type="eggNOG" id="KOG0877">
    <property type="taxonomic scope" value="Eukaryota"/>
</dbReference>
<evidence type="ECO:0000256" key="1">
    <source>
        <dbReference type="ARBA" id="ARBA00008945"/>
    </source>
</evidence>
<dbReference type="SUPFAM" id="SSF54211">
    <property type="entry name" value="Ribosomal protein S5 domain 2-like"/>
    <property type="match status" value="1"/>
</dbReference>
<evidence type="ECO:0000256" key="5">
    <source>
        <dbReference type="ARBA" id="ARBA00035407"/>
    </source>
</evidence>
<dbReference type="GO" id="GO:0003723">
    <property type="term" value="F:RNA binding"/>
    <property type="evidence" value="ECO:0007669"/>
    <property type="project" value="InterPro"/>
</dbReference>